<dbReference type="PROSITE" id="PS51085">
    <property type="entry name" value="2FE2S_FER_2"/>
    <property type="match status" value="1"/>
</dbReference>
<name>A0A158DZE1_9BURK</name>
<evidence type="ECO:0000313" key="3">
    <source>
        <dbReference type="Proteomes" id="UP000054978"/>
    </source>
</evidence>
<keyword evidence="3" id="KW-1185">Reference proteome</keyword>
<evidence type="ECO:0000259" key="1">
    <source>
        <dbReference type="PROSITE" id="PS51085"/>
    </source>
</evidence>
<dbReference type="InterPro" id="IPR036010">
    <property type="entry name" value="2Fe-2S_ferredoxin-like_sf"/>
</dbReference>
<protein>
    <submittedName>
        <fullName evidence="2">Ferredoxin</fullName>
    </submittedName>
</protein>
<accession>A0A158DZE1</accession>
<dbReference type="STRING" id="1777144.AWB83_06179"/>
<evidence type="ECO:0000313" key="2">
    <source>
        <dbReference type="EMBL" id="SAL00011.1"/>
    </source>
</evidence>
<dbReference type="Pfam" id="PF00111">
    <property type="entry name" value="Fer2"/>
    <property type="match status" value="1"/>
</dbReference>
<gene>
    <name evidence="2" type="ORF">AWB83_06179</name>
</gene>
<dbReference type="GO" id="GO:0051537">
    <property type="term" value="F:2 iron, 2 sulfur cluster binding"/>
    <property type="evidence" value="ECO:0007669"/>
    <property type="project" value="InterPro"/>
</dbReference>
<dbReference type="InterPro" id="IPR006058">
    <property type="entry name" value="2Fe2S_fd_BS"/>
</dbReference>
<comment type="caution">
    <text evidence="2">The sequence shown here is derived from an EMBL/GenBank/DDBJ whole genome shotgun (WGS) entry which is preliminary data.</text>
</comment>
<dbReference type="CDD" id="cd00207">
    <property type="entry name" value="fer2"/>
    <property type="match status" value="1"/>
</dbReference>
<proteinExistence type="predicted"/>
<dbReference type="Proteomes" id="UP000054978">
    <property type="component" value="Unassembled WGS sequence"/>
</dbReference>
<dbReference type="SUPFAM" id="SSF54292">
    <property type="entry name" value="2Fe-2S ferredoxin-like"/>
    <property type="match status" value="1"/>
</dbReference>
<dbReference type="AlphaFoldDB" id="A0A158DZE1"/>
<dbReference type="PROSITE" id="PS00197">
    <property type="entry name" value="2FE2S_FER_1"/>
    <property type="match status" value="1"/>
</dbReference>
<dbReference type="InterPro" id="IPR012675">
    <property type="entry name" value="Beta-grasp_dom_sf"/>
</dbReference>
<sequence>MFKLTLMPQNLEVHLPANSSLTELEFELHGQESISFGCRSGACGACVIEVMSGAEALGARAPCERNFLASLGFDGEQFRLACQCRLAGNAVVSAVAAPR</sequence>
<feature type="domain" description="2Fe-2S ferredoxin-type" evidence="1">
    <location>
        <begin position="2"/>
        <end position="98"/>
    </location>
</feature>
<reference evidence="2" key="1">
    <citation type="submission" date="2016-01" db="EMBL/GenBank/DDBJ databases">
        <authorList>
            <person name="Peeters C."/>
        </authorList>
    </citation>
    <scope>NUCLEOTIDE SEQUENCE [LARGE SCALE GENOMIC DNA]</scope>
    <source>
        <strain evidence="2">LMG 29326</strain>
    </source>
</reference>
<dbReference type="InterPro" id="IPR001041">
    <property type="entry name" value="2Fe-2S_ferredoxin-type"/>
</dbReference>
<organism evidence="2 3">
    <name type="scientific">Caballeronia ptereochthonis</name>
    <dbReference type="NCBI Taxonomy" id="1777144"/>
    <lineage>
        <taxon>Bacteria</taxon>
        <taxon>Pseudomonadati</taxon>
        <taxon>Pseudomonadota</taxon>
        <taxon>Betaproteobacteria</taxon>
        <taxon>Burkholderiales</taxon>
        <taxon>Burkholderiaceae</taxon>
        <taxon>Caballeronia</taxon>
    </lineage>
</organism>
<dbReference type="OrthoDB" id="9796486at2"/>
<dbReference type="EMBL" id="FCOB02000042">
    <property type="protein sequence ID" value="SAL00011.1"/>
    <property type="molecule type" value="Genomic_DNA"/>
</dbReference>
<dbReference type="Gene3D" id="3.10.20.30">
    <property type="match status" value="1"/>
</dbReference>
<dbReference type="RefSeq" id="WP_087049480.1">
    <property type="nucleotide sequence ID" value="NZ_FCOB02000042.1"/>
</dbReference>